<comment type="caution">
    <text evidence="2">The sequence shown here is derived from an EMBL/GenBank/DDBJ whole genome shotgun (WGS) entry which is preliminary data.</text>
</comment>
<gene>
    <name evidence="2" type="ORF">GCM10017786_68880</name>
</gene>
<evidence type="ECO:0000313" key="3">
    <source>
        <dbReference type="Proteomes" id="UP000605897"/>
    </source>
</evidence>
<evidence type="ECO:0000256" key="1">
    <source>
        <dbReference type="SAM" id="MobiDB-lite"/>
    </source>
</evidence>
<dbReference type="EMBL" id="BNAU01000011">
    <property type="protein sequence ID" value="GHF24977.1"/>
    <property type="molecule type" value="Genomic_DNA"/>
</dbReference>
<proteinExistence type="predicted"/>
<evidence type="ECO:0000313" key="2">
    <source>
        <dbReference type="EMBL" id="GHF24977.1"/>
    </source>
</evidence>
<reference evidence="3" key="1">
    <citation type="journal article" date="2019" name="Int. J. Syst. Evol. Microbiol.">
        <title>The Global Catalogue of Microorganisms (GCM) 10K type strain sequencing project: providing services to taxonomists for standard genome sequencing and annotation.</title>
        <authorList>
            <consortium name="The Broad Institute Genomics Platform"/>
            <consortium name="The Broad Institute Genome Sequencing Center for Infectious Disease"/>
            <person name="Wu L."/>
            <person name="Ma J."/>
        </authorList>
    </citation>
    <scope>NUCLEOTIDE SEQUENCE [LARGE SCALE GENOMIC DNA]</scope>
    <source>
        <strain evidence="3">CGMCC 4.7677</strain>
    </source>
</reference>
<protein>
    <submittedName>
        <fullName evidence="2">Uncharacterized protein</fullName>
    </submittedName>
</protein>
<keyword evidence="3" id="KW-1185">Reference proteome</keyword>
<sequence>MRMLSRILAGLREFAATQAELAERRDLLDRPWEEEFLHWTAGGELHGSVVPPRGRQATTRSGWCPGVHRASADPGIPRGTPPGSRA</sequence>
<accession>A0ABQ3JI46</accession>
<dbReference type="Proteomes" id="UP000605897">
    <property type="component" value="Unassembled WGS sequence"/>
</dbReference>
<feature type="region of interest" description="Disordered" evidence="1">
    <location>
        <begin position="47"/>
        <end position="86"/>
    </location>
</feature>
<name>A0ABQ3JI46_9PSEU</name>
<organism evidence="2 3">
    <name type="scientific">Amycolatopsis deserti</name>
    <dbReference type="NCBI Taxonomy" id="185696"/>
    <lineage>
        <taxon>Bacteria</taxon>
        <taxon>Bacillati</taxon>
        <taxon>Actinomycetota</taxon>
        <taxon>Actinomycetes</taxon>
        <taxon>Pseudonocardiales</taxon>
        <taxon>Pseudonocardiaceae</taxon>
        <taxon>Amycolatopsis</taxon>
    </lineage>
</organism>